<keyword evidence="2" id="KW-1185">Reference proteome</keyword>
<organism evidence="1 2">
    <name type="scientific">Bradyrhizobium macuxiense</name>
    <dbReference type="NCBI Taxonomy" id="1755647"/>
    <lineage>
        <taxon>Bacteria</taxon>
        <taxon>Pseudomonadati</taxon>
        <taxon>Pseudomonadota</taxon>
        <taxon>Alphaproteobacteria</taxon>
        <taxon>Hyphomicrobiales</taxon>
        <taxon>Nitrobacteraceae</taxon>
        <taxon>Bradyrhizobium</taxon>
    </lineage>
</organism>
<sequence length="208" mass="23658">MYTEYDARHLEKELCIRNLIKTNEAKAFFTAWAADEERHTDGFIQIMELVAGGSETDLRERLDARSHDFSAISEFLKDEFSLIVMIAFDEMCTCRAYAAEREFYAGLGNSRFLRWLREVIADEAVHSMNAVNVIRSRYCDRVSEVGAILESLISGMTDDTSYTGTFVLDYFGTAYTKELLANCRTTILRNVAKPLTPAEQDGSNRRAN</sequence>
<dbReference type="AlphaFoldDB" id="A0A109JTB8"/>
<dbReference type="GO" id="GO:0016491">
    <property type="term" value="F:oxidoreductase activity"/>
    <property type="evidence" value="ECO:0007669"/>
    <property type="project" value="InterPro"/>
</dbReference>
<evidence type="ECO:0000313" key="1">
    <source>
        <dbReference type="EMBL" id="KWV54753.1"/>
    </source>
</evidence>
<evidence type="ECO:0000313" key="2">
    <source>
        <dbReference type="Proteomes" id="UP000057737"/>
    </source>
</evidence>
<dbReference type="OrthoDB" id="8222425at2"/>
<reference evidence="1 2" key="1">
    <citation type="submission" date="2015-11" db="EMBL/GenBank/DDBJ databases">
        <title>Draft Genome Sequence of the Strain BR 10303 (Bradyrhizobium sp.) isolated from nodules of Centrolobium paraense.</title>
        <authorList>
            <person name="Zelli J.E."/>
            <person name="Simoes-Araujo J.L."/>
            <person name="Barauna A.C."/>
            <person name="Silva K."/>
        </authorList>
    </citation>
    <scope>NUCLEOTIDE SEQUENCE [LARGE SCALE GENOMIC DNA]</scope>
    <source>
        <strain evidence="1 2">BR 10303</strain>
    </source>
</reference>
<gene>
    <name evidence="1" type="ORF">AS156_06860</name>
</gene>
<dbReference type="InterPro" id="IPR012348">
    <property type="entry name" value="RNR-like"/>
</dbReference>
<protein>
    <recommendedName>
        <fullName evidence="3">Ferritin-like domain-containing protein</fullName>
    </recommendedName>
</protein>
<name>A0A109JTB8_9BRAD</name>
<dbReference type="SUPFAM" id="SSF47240">
    <property type="entry name" value="Ferritin-like"/>
    <property type="match status" value="1"/>
</dbReference>
<dbReference type="EMBL" id="LNCU01000070">
    <property type="protein sequence ID" value="KWV54753.1"/>
    <property type="molecule type" value="Genomic_DNA"/>
</dbReference>
<dbReference type="Proteomes" id="UP000057737">
    <property type="component" value="Unassembled WGS sequence"/>
</dbReference>
<evidence type="ECO:0008006" key="3">
    <source>
        <dbReference type="Google" id="ProtNLM"/>
    </source>
</evidence>
<accession>A0A109JTB8</accession>
<dbReference type="InterPro" id="IPR009078">
    <property type="entry name" value="Ferritin-like_SF"/>
</dbReference>
<proteinExistence type="predicted"/>
<dbReference type="Gene3D" id="1.10.620.20">
    <property type="entry name" value="Ribonucleotide Reductase, subunit A"/>
    <property type="match status" value="1"/>
</dbReference>
<comment type="caution">
    <text evidence="1">The sequence shown here is derived from an EMBL/GenBank/DDBJ whole genome shotgun (WGS) entry which is preliminary data.</text>
</comment>